<evidence type="ECO:0000256" key="1">
    <source>
        <dbReference type="SAM" id="SignalP"/>
    </source>
</evidence>
<feature type="signal peptide" evidence="1">
    <location>
        <begin position="1"/>
        <end position="19"/>
    </location>
</feature>
<sequence length="95" mass="10138">MRRLVWMPACALMMLTACEEMDGTGTTTALPGMSPAPEPVAALAAPWQNLNAVRIDPTTGCYQYRHAGPVETTLLPLRTSDGRPICTKPAEAPAI</sequence>
<protein>
    <recommendedName>
        <fullName evidence="4">Lipoprotein</fullName>
    </recommendedName>
</protein>
<dbReference type="PROSITE" id="PS51257">
    <property type="entry name" value="PROKAR_LIPOPROTEIN"/>
    <property type="match status" value="1"/>
</dbReference>
<dbReference type="AlphaFoldDB" id="A0A1N7HCC1"/>
<accession>A0A1N7HCC1</accession>
<feature type="chain" id="PRO_5009942455" description="Lipoprotein" evidence="1">
    <location>
        <begin position="20"/>
        <end position="95"/>
    </location>
</feature>
<keyword evidence="3" id="KW-1185">Reference proteome</keyword>
<dbReference type="STRING" id="573024.SAMN05216208_2608"/>
<organism evidence="2 3">
    <name type="scientific">Roseovarius nanhaiticus</name>
    <dbReference type="NCBI Taxonomy" id="573024"/>
    <lineage>
        <taxon>Bacteria</taxon>
        <taxon>Pseudomonadati</taxon>
        <taxon>Pseudomonadota</taxon>
        <taxon>Alphaproteobacteria</taxon>
        <taxon>Rhodobacterales</taxon>
        <taxon>Roseobacteraceae</taxon>
        <taxon>Roseovarius</taxon>
    </lineage>
</organism>
<evidence type="ECO:0000313" key="3">
    <source>
        <dbReference type="Proteomes" id="UP000186019"/>
    </source>
</evidence>
<name>A0A1N7HCC1_9RHOB</name>
<proteinExistence type="predicted"/>
<evidence type="ECO:0000313" key="2">
    <source>
        <dbReference type="EMBL" id="SIS22340.1"/>
    </source>
</evidence>
<keyword evidence="1" id="KW-0732">Signal</keyword>
<reference evidence="2 3" key="1">
    <citation type="submission" date="2017-01" db="EMBL/GenBank/DDBJ databases">
        <authorList>
            <person name="Mah S.A."/>
            <person name="Swanson W.J."/>
            <person name="Moy G.W."/>
            <person name="Vacquier V.D."/>
        </authorList>
    </citation>
    <scope>NUCLEOTIDE SEQUENCE [LARGE SCALE GENOMIC DNA]</scope>
    <source>
        <strain evidence="2 3">DSM 29590</strain>
    </source>
</reference>
<evidence type="ECO:0008006" key="4">
    <source>
        <dbReference type="Google" id="ProtNLM"/>
    </source>
</evidence>
<dbReference type="EMBL" id="FTNV01000003">
    <property type="protein sequence ID" value="SIS22340.1"/>
    <property type="molecule type" value="Genomic_DNA"/>
</dbReference>
<dbReference type="RefSeq" id="WP_076534839.1">
    <property type="nucleotide sequence ID" value="NZ_FOAC01000002.1"/>
</dbReference>
<dbReference type="Proteomes" id="UP000186019">
    <property type="component" value="Unassembled WGS sequence"/>
</dbReference>
<gene>
    <name evidence="2" type="ORF">SAMN05421666_2707</name>
</gene>